<dbReference type="AlphaFoldDB" id="A0A645HL95"/>
<accession>A0A645HL95</accession>
<evidence type="ECO:0000313" key="1">
    <source>
        <dbReference type="EMBL" id="MPN39376.1"/>
    </source>
</evidence>
<proteinExistence type="predicted"/>
<gene>
    <name evidence="1" type="ORF">SDC9_186904</name>
</gene>
<reference evidence="1" key="1">
    <citation type="submission" date="2019-08" db="EMBL/GenBank/DDBJ databases">
        <authorList>
            <person name="Kucharzyk K."/>
            <person name="Murdoch R.W."/>
            <person name="Higgins S."/>
            <person name="Loffler F."/>
        </authorList>
    </citation>
    <scope>NUCLEOTIDE SEQUENCE</scope>
</reference>
<name>A0A645HL95_9ZZZZ</name>
<dbReference type="EMBL" id="VSSQ01095146">
    <property type="protein sequence ID" value="MPN39376.1"/>
    <property type="molecule type" value="Genomic_DNA"/>
</dbReference>
<comment type="caution">
    <text evidence="1">The sequence shown here is derived from an EMBL/GenBank/DDBJ whole genome shotgun (WGS) entry which is preliminary data.</text>
</comment>
<protein>
    <submittedName>
        <fullName evidence="1">Uncharacterized protein</fullName>
    </submittedName>
</protein>
<organism evidence="1">
    <name type="scientific">bioreactor metagenome</name>
    <dbReference type="NCBI Taxonomy" id="1076179"/>
    <lineage>
        <taxon>unclassified sequences</taxon>
        <taxon>metagenomes</taxon>
        <taxon>ecological metagenomes</taxon>
    </lineage>
</organism>
<sequence length="84" mass="8978">MFTENGDFAHRAFRAQNIASVNPLFRARNAFCGSVGQSAVESEFLACKLTWSAYIAQSASGKESAAPISEPLNAVVNEILGVLE</sequence>